<reference evidence="2 3" key="1">
    <citation type="journal article" date="2006" name="Science">
        <title>The genome of black cottonwood, Populus trichocarpa (Torr. &amp; Gray).</title>
        <authorList>
            <person name="Tuskan G.A."/>
            <person name="Difazio S."/>
            <person name="Jansson S."/>
            <person name="Bohlmann J."/>
            <person name="Grigoriev I."/>
            <person name="Hellsten U."/>
            <person name="Putnam N."/>
            <person name="Ralph S."/>
            <person name="Rombauts S."/>
            <person name="Salamov A."/>
            <person name="Schein J."/>
            <person name="Sterck L."/>
            <person name="Aerts A."/>
            <person name="Bhalerao R.R."/>
            <person name="Bhalerao R.P."/>
            <person name="Blaudez D."/>
            <person name="Boerjan W."/>
            <person name="Brun A."/>
            <person name="Brunner A."/>
            <person name="Busov V."/>
            <person name="Campbell M."/>
            <person name="Carlson J."/>
            <person name="Chalot M."/>
            <person name="Chapman J."/>
            <person name="Chen G.L."/>
            <person name="Cooper D."/>
            <person name="Coutinho P.M."/>
            <person name="Couturier J."/>
            <person name="Covert S."/>
            <person name="Cronk Q."/>
            <person name="Cunningham R."/>
            <person name="Davis J."/>
            <person name="Degroeve S."/>
            <person name="Dejardin A."/>
            <person name="Depamphilis C."/>
            <person name="Detter J."/>
            <person name="Dirks B."/>
            <person name="Dubchak I."/>
            <person name="Duplessis S."/>
            <person name="Ehlting J."/>
            <person name="Ellis B."/>
            <person name="Gendler K."/>
            <person name="Goodstein D."/>
            <person name="Gribskov M."/>
            <person name="Grimwood J."/>
            <person name="Groover A."/>
            <person name="Gunter L."/>
            <person name="Hamberger B."/>
            <person name="Heinze B."/>
            <person name="Helariutta Y."/>
            <person name="Henrissat B."/>
            <person name="Holligan D."/>
            <person name="Holt R."/>
            <person name="Huang W."/>
            <person name="Islam-Faridi N."/>
            <person name="Jones S."/>
            <person name="Jones-Rhoades M."/>
            <person name="Jorgensen R."/>
            <person name="Joshi C."/>
            <person name="Kangasjarvi J."/>
            <person name="Karlsson J."/>
            <person name="Kelleher C."/>
            <person name="Kirkpatrick R."/>
            <person name="Kirst M."/>
            <person name="Kohler A."/>
            <person name="Kalluri U."/>
            <person name="Larimer F."/>
            <person name="Leebens-Mack J."/>
            <person name="Leple J.C."/>
            <person name="Locascio P."/>
            <person name="Lou Y."/>
            <person name="Lucas S."/>
            <person name="Martin F."/>
            <person name="Montanini B."/>
            <person name="Napoli C."/>
            <person name="Nelson D.R."/>
            <person name="Nelson C."/>
            <person name="Nieminen K."/>
            <person name="Nilsson O."/>
            <person name="Pereda V."/>
            <person name="Peter G."/>
            <person name="Philippe R."/>
            <person name="Pilate G."/>
            <person name="Poliakov A."/>
            <person name="Razumovskaya J."/>
            <person name="Richardson P."/>
            <person name="Rinaldi C."/>
            <person name="Ritland K."/>
            <person name="Rouze P."/>
            <person name="Ryaboy D."/>
            <person name="Schmutz J."/>
            <person name="Schrader J."/>
            <person name="Segerman B."/>
            <person name="Shin H."/>
            <person name="Siddiqui A."/>
            <person name="Sterky F."/>
            <person name="Terry A."/>
            <person name="Tsai C.J."/>
            <person name="Uberbacher E."/>
            <person name="Unneberg P."/>
            <person name="Vahala J."/>
            <person name="Wall K."/>
            <person name="Wessler S."/>
            <person name="Yang G."/>
            <person name="Yin T."/>
            <person name="Douglas C."/>
            <person name="Marra M."/>
            <person name="Sandberg G."/>
            <person name="Van de Peer Y."/>
            <person name="Rokhsar D."/>
        </authorList>
    </citation>
    <scope>NUCLEOTIDE SEQUENCE [LARGE SCALE GENOMIC DNA]</scope>
    <source>
        <strain evidence="3">cv. Nisqually</strain>
    </source>
</reference>
<feature type="transmembrane region" description="Helical" evidence="1">
    <location>
        <begin position="76"/>
        <end position="102"/>
    </location>
</feature>
<keyword evidence="1" id="KW-0472">Membrane</keyword>
<feature type="transmembrane region" description="Helical" evidence="1">
    <location>
        <begin position="30"/>
        <end position="56"/>
    </location>
</feature>
<dbReference type="AlphaFoldDB" id="A0A3N7ETM7"/>
<keyword evidence="1" id="KW-0812">Transmembrane</keyword>
<evidence type="ECO:0000256" key="1">
    <source>
        <dbReference type="SAM" id="Phobius"/>
    </source>
</evidence>
<dbReference type="InParanoid" id="A0A3N7ETM7"/>
<evidence type="ECO:0000313" key="2">
    <source>
        <dbReference type="EMBL" id="RQO89436.1"/>
    </source>
</evidence>
<sequence>MLFHILHMLFLPFFFPEIVLVLFRLGDVAVASIVVSLLFSHRVIFGFLEMGAPLNLPLFPYPLMFAFNNELKDPSFSFSLLFTLISRSTLGGVPCVFFKLAAHFTSTRTLR</sequence>
<accession>A0A3N7ETM7</accession>
<dbReference type="EMBL" id="CM009293">
    <property type="protein sequence ID" value="RQO89436.1"/>
    <property type="molecule type" value="Genomic_DNA"/>
</dbReference>
<gene>
    <name evidence="2" type="ORF">POPTR_004G164033</name>
</gene>
<protein>
    <submittedName>
        <fullName evidence="2">Uncharacterized protein</fullName>
    </submittedName>
</protein>
<evidence type="ECO:0000313" key="3">
    <source>
        <dbReference type="Proteomes" id="UP000006729"/>
    </source>
</evidence>
<keyword evidence="3" id="KW-1185">Reference proteome</keyword>
<keyword evidence="1" id="KW-1133">Transmembrane helix</keyword>
<dbReference type="Proteomes" id="UP000006729">
    <property type="component" value="Chromosome 4"/>
</dbReference>
<proteinExistence type="predicted"/>
<organism evidence="2 3">
    <name type="scientific">Populus trichocarpa</name>
    <name type="common">Western balsam poplar</name>
    <name type="synonym">Populus balsamifera subsp. trichocarpa</name>
    <dbReference type="NCBI Taxonomy" id="3694"/>
    <lineage>
        <taxon>Eukaryota</taxon>
        <taxon>Viridiplantae</taxon>
        <taxon>Streptophyta</taxon>
        <taxon>Embryophyta</taxon>
        <taxon>Tracheophyta</taxon>
        <taxon>Spermatophyta</taxon>
        <taxon>Magnoliopsida</taxon>
        <taxon>eudicotyledons</taxon>
        <taxon>Gunneridae</taxon>
        <taxon>Pentapetalae</taxon>
        <taxon>rosids</taxon>
        <taxon>fabids</taxon>
        <taxon>Malpighiales</taxon>
        <taxon>Salicaceae</taxon>
        <taxon>Saliceae</taxon>
        <taxon>Populus</taxon>
    </lineage>
</organism>
<name>A0A3N7ETM7_POPTR</name>